<dbReference type="GO" id="GO:0005634">
    <property type="term" value="C:nucleus"/>
    <property type="evidence" value="ECO:0007669"/>
    <property type="project" value="TreeGrafter"/>
</dbReference>
<dbReference type="PANTHER" id="PTHR12299">
    <property type="entry name" value="HYALURONIC ACID-BINDING PROTEIN 4"/>
    <property type="match status" value="1"/>
</dbReference>
<dbReference type="OrthoDB" id="784393at2759"/>
<dbReference type="OMA" id="NEQQEQG"/>
<feature type="compositionally biased region" description="Basic residues" evidence="1">
    <location>
        <begin position="190"/>
        <end position="202"/>
    </location>
</feature>
<feature type="compositionally biased region" description="Basic and acidic residues" evidence="1">
    <location>
        <begin position="203"/>
        <end position="257"/>
    </location>
</feature>
<dbReference type="GO" id="GO:0003723">
    <property type="term" value="F:RNA binding"/>
    <property type="evidence" value="ECO:0007669"/>
    <property type="project" value="InterPro"/>
</dbReference>
<feature type="compositionally biased region" description="Basic and acidic residues" evidence="1">
    <location>
        <begin position="39"/>
        <end position="51"/>
    </location>
</feature>
<feature type="domain" description="Hyaluronan/mRNA-binding protein" evidence="2">
    <location>
        <begin position="64"/>
        <end position="166"/>
    </location>
</feature>
<dbReference type="EMBL" id="AGNL01003261">
    <property type="protein sequence ID" value="EJK74912.1"/>
    <property type="molecule type" value="Genomic_DNA"/>
</dbReference>
<dbReference type="PANTHER" id="PTHR12299:SF17">
    <property type="entry name" value="AT19571P-RELATED"/>
    <property type="match status" value="1"/>
</dbReference>
<sequence>MSNFFAALDSDDEGKAPAPVAAKKKDTSAPKKPVVQPSKVEKRPNKNDRNTRGGRGGRPPVRDGKRQFDRRSGTGRGKEMKKGGGGGHNWGSDQNDAKKAEGPVTEGKEDANSPEGKDPAAEEEAVAEPEPEPEPEDKTMSYEEYMATKARPDAAAFKALEIREVENEFAGKEGVKAEESDFLTMGGGKSLRKKGTGKKHKEKLVLDFKVKRPSSDGDRDGGRRDGRRDSGGRRDNGGRGRGDRSQRGEGRGGDRAKRSSNKGPKSNLDTSDASAFPTL</sequence>
<feature type="region of interest" description="Disordered" evidence="1">
    <location>
        <begin position="1"/>
        <end position="147"/>
    </location>
</feature>
<feature type="compositionally biased region" description="Acidic residues" evidence="1">
    <location>
        <begin position="121"/>
        <end position="135"/>
    </location>
</feature>
<evidence type="ECO:0000256" key="1">
    <source>
        <dbReference type="SAM" id="MobiDB-lite"/>
    </source>
</evidence>
<evidence type="ECO:0000313" key="4">
    <source>
        <dbReference type="Proteomes" id="UP000266841"/>
    </source>
</evidence>
<comment type="caution">
    <text evidence="3">The sequence shown here is derived from an EMBL/GenBank/DDBJ whole genome shotgun (WGS) entry which is preliminary data.</text>
</comment>
<feature type="compositionally biased region" description="Polar residues" evidence="1">
    <location>
        <begin position="261"/>
        <end position="273"/>
    </location>
</feature>
<proteinExistence type="predicted"/>
<dbReference type="InterPro" id="IPR006861">
    <property type="entry name" value="HABP4_PAIRBP1-bd"/>
</dbReference>
<dbReference type="Proteomes" id="UP000266841">
    <property type="component" value="Unassembled WGS sequence"/>
</dbReference>
<evidence type="ECO:0000313" key="3">
    <source>
        <dbReference type="EMBL" id="EJK74912.1"/>
    </source>
</evidence>
<dbReference type="Pfam" id="PF04774">
    <property type="entry name" value="HABP4_PAI-RBP1"/>
    <property type="match status" value="1"/>
</dbReference>
<dbReference type="Gene3D" id="6.10.140.1040">
    <property type="match status" value="1"/>
</dbReference>
<dbReference type="SMART" id="SM01233">
    <property type="entry name" value="HABP4_PAI-RBP1"/>
    <property type="match status" value="1"/>
</dbReference>
<organism evidence="3 4">
    <name type="scientific">Thalassiosira oceanica</name>
    <name type="common">Marine diatom</name>
    <dbReference type="NCBI Taxonomy" id="159749"/>
    <lineage>
        <taxon>Eukaryota</taxon>
        <taxon>Sar</taxon>
        <taxon>Stramenopiles</taxon>
        <taxon>Ochrophyta</taxon>
        <taxon>Bacillariophyta</taxon>
        <taxon>Coscinodiscophyceae</taxon>
        <taxon>Thalassiosirophycidae</taxon>
        <taxon>Thalassiosirales</taxon>
        <taxon>Thalassiosiraceae</taxon>
        <taxon>Thalassiosira</taxon>
    </lineage>
</organism>
<feature type="compositionally biased region" description="Basic and acidic residues" evidence="1">
    <location>
        <begin position="95"/>
        <end position="120"/>
    </location>
</feature>
<feature type="compositionally biased region" description="Basic and acidic residues" evidence="1">
    <location>
        <begin position="60"/>
        <end position="82"/>
    </location>
</feature>
<feature type="compositionally biased region" description="Basic and acidic residues" evidence="1">
    <location>
        <begin position="168"/>
        <end position="179"/>
    </location>
</feature>
<dbReference type="eggNOG" id="ENOG502RRBB">
    <property type="taxonomic scope" value="Eukaryota"/>
</dbReference>
<keyword evidence="4" id="KW-1185">Reference proteome</keyword>
<dbReference type="InterPro" id="IPR039764">
    <property type="entry name" value="HABP4/SERBP1-like"/>
</dbReference>
<name>K0TPU6_THAOC</name>
<reference evidence="3 4" key="1">
    <citation type="journal article" date="2012" name="Genome Biol.">
        <title>Genome and low-iron response of an oceanic diatom adapted to chronic iron limitation.</title>
        <authorList>
            <person name="Lommer M."/>
            <person name="Specht M."/>
            <person name="Roy A.S."/>
            <person name="Kraemer L."/>
            <person name="Andreson R."/>
            <person name="Gutowska M.A."/>
            <person name="Wolf J."/>
            <person name="Bergner S.V."/>
            <person name="Schilhabel M.B."/>
            <person name="Klostermeier U.C."/>
            <person name="Beiko R.G."/>
            <person name="Rosenstiel P."/>
            <person name="Hippler M."/>
            <person name="Laroche J."/>
        </authorList>
    </citation>
    <scope>NUCLEOTIDE SEQUENCE [LARGE SCALE GENOMIC DNA]</scope>
    <source>
        <strain evidence="3 4">CCMP1005</strain>
    </source>
</reference>
<gene>
    <name evidence="3" type="ORF">THAOC_03384</name>
</gene>
<protein>
    <recommendedName>
        <fullName evidence="2">Hyaluronan/mRNA-binding protein domain-containing protein</fullName>
    </recommendedName>
</protein>
<dbReference type="GO" id="GO:0005737">
    <property type="term" value="C:cytoplasm"/>
    <property type="evidence" value="ECO:0007669"/>
    <property type="project" value="TreeGrafter"/>
</dbReference>
<evidence type="ECO:0000259" key="2">
    <source>
        <dbReference type="SMART" id="SM01233"/>
    </source>
</evidence>
<accession>K0TPU6</accession>
<feature type="region of interest" description="Disordered" evidence="1">
    <location>
        <begin position="168"/>
        <end position="279"/>
    </location>
</feature>
<dbReference type="AlphaFoldDB" id="K0TPU6"/>